<dbReference type="InterPro" id="IPR036397">
    <property type="entry name" value="RNaseH_sf"/>
</dbReference>
<dbReference type="Pfam" id="PF13358">
    <property type="entry name" value="DDE_3"/>
    <property type="match status" value="1"/>
</dbReference>
<dbReference type="Proteomes" id="UP000276215">
    <property type="component" value="Unassembled WGS sequence"/>
</dbReference>
<evidence type="ECO:0000313" key="2">
    <source>
        <dbReference type="EMBL" id="RPA94230.1"/>
    </source>
</evidence>
<organism evidence="2 3">
    <name type="scientific">Choiromyces venosus 120613-1</name>
    <dbReference type="NCBI Taxonomy" id="1336337"/>
    <lineage>
        <taxon>Eukaryota</taxon>
        <taxon>Fungi</taxon>
        <taxon>Dikarya</taxon>
        <taxon>Ascomycota</taxon>
        <taxon>Pezizomycotina</taxon>
        <taxon>Pezizomycetes</taxon>
        <taxon>Pezizales</taxon>
        <taxon>Tuberaceae</taxon>
        <taxon>Choiromyces</taxon>
    </lineage>
</organism>
<sequence>QWAKDYEGWSKDDWRRKCIWGDEVTVERGGGKIQRWIFRYPNEKWSSDCVDPCLRTGERKVSQMMSGCFMGRNLGMFIPVFPDPTSARSGVTSKSLIKEFEVYFMDVWEAALTTSDNGEVYFIIDNARVHGPLKDWLTQRGVQFKNIPPYSPDLNLIEHIWSLVKNLLQKFYPELYKFKGPVEVVKKQIKDAIIHCWELLSPEIFERLAETMVHRVKAVIEADGWYTKY</sequence>
<protein>
    <recommendedName>
        <fullName evidence="1">Tc1-like transposase DDE domain-containing protein</fullName>
    </recommendedName>
</protein>
<dbReference type="Gene3D" id="3.30.420.10">
    <property type="entry name" value="Ribonuclease H-like superfamily/Ribonuclease H"/>
    <property type="match status" value="1"/>
</dbReference>
<feature type="non-terminal residue" evidence="2">
    <location>
        <position position="1"/>
    </location>
</feature>
<reference evidence="2 3" key="1">
    <citation type="journal article" date="2018" name="Nat. Ecol. Evol.">
        <title>Pezizomycetes genomes reveal the molecular basis of ectomycorrhizal truffle lifestyle.</title>
        <authorList>
            <person name="Murat C."/>
            <person name="Payen T."/>
            <person name="Noel B."/>
            <person name="Kuo A."/>
            <person name="Morin E."/>
            <person name="Chen J."/>
            <person name="Kohler A."/>
            <person name="Krizsan K."/>
            <person name="Balestrini R."/>
            <person name="Da Silva C."/>
            <person name="Montanini B."/>
            <person name="Hainaut M."/>
            <person name="Levati E."/>
            <person name="Barry K.W."/>
            <person name="Belfiori B."/>
            <person name="Cichocki N."/>
            <person name="Clum A."/>
            <person name="Dockter R.B."/>
            <person name="Fauchery L."/>
            <person name="Guy J."/>
            <person name="Iotti M."/>
            <person name="Le Tacon F."/>
            <person name="Lindquist E.A."/>
            <person name="Lipzen A."/>
            <person name="Malagnac F."/>
            <person name="Mello A."/>
            <person name="Molinier V."/>
            <person name="Miyauchi S."/>
            <person name="Poulain J."/>
            <person name="Riccioni C."/>
            <person name="Rubini A."/>
            <person name="Sitrit Y."/>
            <person name="Splivallo R."/>
            <person name="Traeger S."/>
            <person name="Wang M."/>
            <person name="Zifcakova L."/>
            <person name="Wipf D."/>
            <person name="Zambonelli A."/>
            <person name="Paolocci F."/>
            <person name="Nowrousian M."/>
            <person name="Ottonello S."/>
            <person name="Baldrian P."/>
            <person name="Spatafora J.W."/>
            <person name="Henrissat B."/>
            <person name="Nagy L.G."/>
            <person name="Aury J.M."/>
            <person name="Wincker P."/>
            <person name="Grigoriev I.V."/>
            <person name="Bonfante P."/>
            <person name="Martin F.M."/>
        </authorList>
    </citation>
    <scope>NUCLEOTIDE SEQUENCE [LARGE SCALE GENOMIC DNA]</scope>
    <source>
        <strain evidence="2 3">120613-1</strain>
    </source>
</reference>
<proteinExistence type="predicted"/>
<dbReference type="GO" id="GO:0003676">
    <property type="term" value="F:nucleic acid binding"/>
    <property type="evidence" value="ECO:0007669"/>
    <property type="project" value="InterPro"/>
</dbReference>
<feature type="domain" description="Tc1-like transposase DDE" evidence="1">
    <location>
        <begin position="102"/>
        <end position="170"/>
    </location>
</feature>
<dbReference type="InterPro" id="IPR038717">
    <property type="entry name" value="Tc1-like_DDE_dom"/>
</dbReference>
<dbReference type="OrthoDB" id="4737581at2759"/>
<dbReference type="EMBL" id="ML120440">
    <property type="protein sequence ID" value="RPA94230.1"/>
    <property type="molecule type" value="Genomic_DNA"/>
</dbReference>
<evidence type="ECO:0000259" key="1">
    <source>
        <dbReference type="Pfam" id="PF13358"/>
    </source>
</evidence>
<dbReference type="STRING" id="1336337.A0A3N4JCR4"/>
<keyword evidence="3" id="KW-1185">Reference proteome</keyword>
<evidence type="ECO:0000313" key="3">
    <source>
        <dbReference type="Proteomes" id="UP000276215"/>
    </source>
</evidence>
<name>A0A3N4JCR4_9PEZI</name>
<accession>A0A3N4JCR4</accession>
<gene>
    <name evidence="2" type="ORF">L873DRAFT_1702210</name>
</gene>
<dbReference type="AlphaFoldDB" id="A0A3N4JCR4"/>